<dbReference type="EMBL" id="MT143942">
    <property type="protein sequence ID" value="QJH93059.1"/>
    <property type="molecule type" value="Genomic_DNA"/>
</dbReference>
<dbReference type="AlphaFoldDB" id="A0A6M3X5V9"/>
<organism evidence="1">
    <name type="scientific">viral metagenome</name>
    <dbReference type="NCBI Taxonomy" id="1070528"/>
    <lineage>
        <taxon>unclassified sequences</taxon>
        <taxon>metagenomes</taxon>
        <taxon>organismal metagenomes</taxon>
    </lineage>
</organism>
<proteinExistence type="predicted"/>
<reference evidence="1" key="1">
    <citation type="submission" date="2020-03" db="EMBL/GenBank/DDBJ databases">
        <title>The deep terrestrial virosphere.</title>
        <authorList>
            <person name="Holmfeldt K."/>
            <person name="Nilsson E."/>
            <person name="Simone D."/>
            <person name="Lopez-Fernandez M."/>
            <person name="Wu X."/>
            <person name="de Brujin I."/>
            <person name="Lundin D."/>
            <person name="Andersson A."/>
            <person name="Bertilsson S."/>
            <person name="Dopson M."/>
        </authorList>
    </citation>
    <scope>NUCLEOTIDE SEQUENCE</scope>
    <source>
        <strain evidence="1">MM171B02587</strain>
    </source>
</reference>
<gene>
    <name evidence="1" type="ORF">MM171B02587_0009</name>
</gene>
<sequence>MKERDPGWLREENETMDTIKISKEAHDLLNHMEGLDVALDEKIAVIIWLMKRMVKKGEYVNG</sequence>
<protein>
    <submittedName>
        <fullName evidence="1">Uncharacterized protein</fullName>
    </submittedName>
</protein>
<name>A0A6M3X5V9_9ZZZZ</name>
<evidence type="ECO:0000313" key="1">
    <source>
        <dbReference type="EMBL" id="QJH93059.1"/>
    </source>
</evidence>
<accession>A0A6M3X5V9</accession>